<organism evidence="1 2">
    <name type="scientific">Lindgomyces ingoldianus</name>
    <dbReference type="NCBI Taxonomy" id="673940"/>
    <lineage>
        <taxon>Eukaryota</taxon>
        <taxon>Fungi</taxon>
        <taxon>Dikarya</taxon>
        <taxon>Ascomycota</taxon>
        <taxon>Pezizomycotina</taxon>
        <taxon>Dothideomycetes</taxon>
        <taxon>Pleosporomycetidae</taxon>
        <taxon>Pleosporales</taxon>
        <taxon>Lindgomycetaceae</taxon>
        <taxon>Lindgomyces</taxon>
    </lineage>
</organism>
<dbReference type="EMBL" id="MU003514">
    <property type="protein sequence ID" value="KAF2468967.1"/>
    <property type="molecule type" value="Genomic_DNA"/>
</dbReference>
<evidence type="ECO:0000313" key="2">
    <source>
        <dbReference type="Proteomes" id="UP000799755"/>
    </source>
</evidence>
<keyword evidence="1" id="KW-0808">Transferase</keyword>
<keyword evidence="1" id="KW-0489">Methyltransferase</keyword>
<accession>A0ACB6QSB2</accession>
<name>A0ACB6QSB2_9PLEO</name>
<keyword evidence="2" id="KW-1185">Reference proteome</keyword>
<sequence length="282" mass="31219">MNAQAGFLPKQAKALLDGQQKVLTYEETGGKVTAQFASHNLNLIPSIPASSIIHDNTCGSGTVTRLILSSKPPSNIVIHATDHDQAFLDVLQEDVKKNSWPVEVTNQKSENLSFPDKYFTHSITNIGIFFTTLAGVGGAKEIYRTLKPGGTAIVNCWEYVTWFAPIKAVHDVLRPGKPYPAPTINWSDGKQLQKVMVEAGFEQEKMKVEKSEAWAHPKDVTKWAELGWAFLGGIGTWQESDEERWDEAVGLLEKALREADGTKIVDGEVWMRASQWVVIATK</sequence>
<comment type="caution">
    <text evidence="1">The sequence shown here is derived from an EMBL/GenBank/DDBJ whole genome shotgun (WGS) entry which is preliminary data.</text>
</comment>
<proteinExistence type="predicted"/>
<protein>
    <submittedName>
        <fullName evidence="1">S-adenosyl-L-methionine-dependent methyltransferase</fullName>
    </submittedName>
</protein>
<dbReference type="Proteomes" id="UP000799755">
    <property type="component" value="Unassembled WGS sequence"/>
</dbReference>
<gene>
    <name evidence="1" type="ORF">BDR25DRAFT_304860</name>
</gene>
<evidence type="ECO:0000313" key="1">
    <source>
        <dbReference type="EMBL" id="KAF2468967.1"/>
    </source>
</evidence>
<reference evidence="1" key="1">
    <citation type="journal article" date="2020" name="Stud. Mycol.">
        <title>101 Dothideomycetes genomes: a test case for predicting lifestyles and emergence of pathogens.</title>
        <authorList>
            <person name="Haridas S."/>
            <person name="Albert R."/>
            <person name="Binder M."/>
            <person name="Bloem J."/>
            <person name="Labutti K."/>
            <person name="Salamov A."/>
            <person name="Andreopoulos B."/>
            <person name="Baker S."/>
            <person name="Barry K."/>
            <person name="Bills G."/>
            <person name="Bluhm B."/>
            <person name="Cannon C."/>
            <person name="Castanera R."/>
            <person name="Culley D."/>
            <person name="Daum C."/>
            <person name="Ezra D."/>
            <person name="Gonzalez J."/>
            <person name="Henrissat B."/>
            <person name="Kuo A."/>
            <person name="Liang C."/>
            <person name="Lipzen A."/>
            <person name="Lutzoni F."/>
            <person name="Magnuson J."/>
            <person name="Mondo S."/>
            <person name="Nolan M."/>
            <person name="Ohm R."/>
            <person name="Pangilinan J."/>
            <person name="Park H.-J."/>
            <person name="Ramirez L."/>
            <person name="Alfaro M."/>
            <person name="Sun H."/>
            <person name="Tritt A."/>
            <person name="Yoshinaga Y."/>
            <person name="Zwiers L.-H."/>
            <person name="Turgeon B."/>
            <person name="Goodwin S."/>
            <person name="Spatafora J."/>
            <person name="Crous P."/>
            <person name="Grigoriev I."/>
        </authorList>
    </citation>
    <scope>NUCLEOTIDE SEQUENCE</scope>
    <source>
        <strain evidence="1">ATCC 200398</strain>
    </source>
</reference>